<proteinExistence type="predicted"/>
<organism evidence="2 3">
    <name type="scientific">Rheinheimera mesophila</name>
    <dbReference type="NCBI Taxonomy" id="1547515"/>
    <lineage>
        <taxon>Bacteria</taxon>
        <taxon>Pseudomonadati</taxon>
        <taxon>Pseudomonadota</taxon>
        <taxon>Gammaproteobacteria</taxon>
        <taxon>Chromatiales</taxon>
        <taxon>Chromatiaceae</taxon>
        <taxon>Rheinheimera</taxon>
    </lineage>
</organism>
<evidence type="ECO:0000313" key="2">
    <source>
        <dbReference type="EMBL" id="RRJ22694.1"/>
    </source>
</evidence>
<accession>A0A3P3QND5</accession>
<evidence type="ECO:0000313" key="3">
    <source>
        <dbReference type="Proteomes" id="UP000276260"/>
    </source>
</evidence>
<sequence length="77" mass="8601">MKDRIKLNPGETLKQESHRSKGTMAETDIWTYAVLDSSGNKVGSVVHTDHTSIKGFNRTQSVEQRDANGKIVVDVTW</sequence>
<evidence type="ECO:0000256" key="1">
    <source>
        <dbReference type="SAM" id="MobiDB-lite"/>
    </source>
</evidence>
<dbReference type="OrthoDB" id="6388245at2"/>
<dbReference type="EMBL" id="RRCF01000001">
    <property type="protein sequence ID" value="RRJ22694.1"/>
    <property type="molecule type" value="Genomic_DNA"/>
</dbReference>
<dbReference type="Proteomes" id="UP000276260">
    <property type="component" value="Unassembled WGS sequence"/>
</dbReference>
<protein>
    <submittedName>
        <fullName evidence="2">Uncharacterized protein</fullName>
    </submittedName>
</protein>
<reference evidence="2 3" key="1">
    <citation type="submission" date="2018-11" db="EMBL/GenBank/DDBJ databases">
        <title>Draft genome analysis of Rheinheimera mesophila isolated from an industrial waste site.</title>
        <authorList>
            <person name="Yu Q."/>
            <person name="Qi Y."/>
            <person name="Zhang H."/>
            <person name="Lu Y."/>
            <person name="Pu J."/>
        </authorList>
    </citation>
    <scope>NUCLEOTIDE SEQUENCE [LARGE SCALE GENOMIC DNA]</scope>
    <source>
        <strain evidence="2 3">IITR13</strain>
    </source>
</reference>
<comment type="caution">
    <text evidence="2">The sequence shown here is derived from an EMBL/GenBank/DDBJ whole genome shotgun (WGS) entry which is preliminary data.</text>
</comment>
<name>A0A3P3QND5_9GAMM</name>
<dbReference type="AlphaFoldDB" id="A0A3P3QND5"/>
<gene>
    <name evidence="2" type="ORF">EIK76_00995</name>
</gene>
<dbReference type="RefSeq" id="WP_046520085.1">
    <property type="nucleotide sequence ID" value="NZ_LAVS01000024.1"/>
</dbReference>
<feature type="region of interest" description="Disordered" evidence="1">
    <location>
        <begin position="1"/>
        <end position="21"/>
    </location>
</feature>
<keyword evidence="3" id="KW-1185">Reference proteome</keyword>